<feature type="transmembrane region" description="Helical" evidence="4">
    <location>
        <begin position="186"/>
        <end position="204"/>
    </location>
</feature>
<dbReference type="GO" id="GO:0003723">
    <property type="term" value="F:RNA binding"/>
    <property type="evidence" value="ECO:0007669"/>
    <property type="project" value="InterPro"/>
</dbReference>
<evidence type="ECO:0000256" key="2">
    <source>
        <dbReference type="PROSITE-ProRule" id="PRU00708"/>
    </source>
</evidence>
<feature type="repeat" description="PPR" evidence="2">
    <location>
        <begin position="365"/>
        <end position="401"/>
    </location>
</feature>
<evidence type="ECO:0000313" key="5">
    <source>
        <dbReference type="EMBL" id="KAK1280945.1"/>
    </source>
</evidence>
<organism evidence="5 6">
    <name type="scientific">Acorus gramineus</name>
    <name type="common">Dwarf sweet flag</name>
    <dbReference type="NCBI Taxonomy" id="55184"/>
    <lineage>
        <taxon>Eukaryota</taxon>
        <taxon>Viridiplantae</taxon>
        <taxon>Streptophyta</taxon>
        <taxon>Embryophyta</taxon>
        <taxon>Tracheophyta</taxon>
        <taxon>Spermatophyta</taxon>
        <taxon>Magnoliopsida</taxon>
        <taxon>Liliopsida</taxon>
        <taxon>Acoraceae</taxon>
        <taxon>Acorus</taxon>
    </lineage>
</organism>
<dbReference type="AlphaFoldDB" id="A0AAV9BW00"/>
<dbReference type="NCBIfam" id="TIGR00756">
    <property type="entry name" value="PPR"/>
    <property type="match status" value="1"/>
</dbReference>
<evidence type="ECO:0000256" key="3">
    <source>
        <dbReference type="SAM" id="MobiDB-lite"/>
    </source>
</evidence>
<dbReference type="InterPro" id="IPR002885">
    <property type="entry name" value="PPR_rpt"/>
</dbReference>
<dbReference type="Gene3D" id="1.25.40.10">
    <property type="entry name" value="Tetratricopeptide repeat domain"/>
    <property type="match status" value="3"/>
</dbReference>
<evidence type="ECO:0000313" key="6">
    <source>
        <dbReference type="Proteomes" id="UP001179952"/>
    </source>
</evidence>
<feature type="compositionally biased region" description="Polar residues" evidence="3">
    <location>
        <begin position="10"/>
        <end position="34"/>
    </location>
</feature>
<dbReference type="PANTHER" id="PTHR47926">
    <property type="entry name" value="PENTATRICOPEPTIDE REPEAT-CONTAINING PROTEIN"/>
    <property type="match status" value="1"/>
</dbReference>
<dbReference type="PROSITE" id="PS51375">
    <property type="entry name" value="PPR"/>
    <property type="match status" value="3"/>
</dbReference>
<proteinExistence type="predicted"/>
<dbReference type="Pfam" id="PF13041">
    <property type="entry name" value="PPR_2"/>
    <property type="match status" value="1"/>
</dbReference>
<keyword evidence="6" id="KW-1185">Reference proteome</keyword>
<keyword evidence="4" id="KW-0812">Transmembrane</keyword>
<keyword evidence="4" id="KW-0472">Membrane</keyword>
<accession>A0AAV9BW00</accession>
<keyword evidence="4" id="KW-1133">Transmembrane helix</keyword>
<reference evidence="5" key="2">
    <citation type="submission" date="2023-06" db="EMBL/GenBank/DDBJ databases">
        <authorList>
            <person name="Ma L."/>
            <person name="Liu K.-W."/>
            <person name="Li Z."/>
            <person name="Hsiao Y.-Y."/>
            <person name="Qi Y."/>
            <person name="Fu T."/>
            <person name="Tang G."/>
            <person name="Zhang D."/>
            <person name="Sun W.-H."/>
            <person name="Liu D.-K."/>
            <person name="Li Y."/>
            <person name="Chen G.-Z."/>
            <person name="Liu X.-D."/>
            <person name="Liao X.-Y."/>
            <person name="Jiang Y.-T."/>
            <person name="Yu X."/>
            <person name="Hao Y."/>
            <person name="Huang J."/>
            <person name="Zhao X.-W."/>
            <person name="Ke S."/>
            <person name="Chen Y.-Y."/>
            <person name="Wu W.-L."/>
            <person name="Hsu J.-L."/>
            <person name="Lin Y.-F."/>
            <person name="Huang M.-D."/>
            <person name="Li C.-Y."/>
            <person name="Huang L."/>
            <person name="Wang Z.-W."/>
            <person name="Zhao X."/>
            <person name="Zhong W.-Y."/>
            <person name="Peng D.-H."/>
            <person name="Ahmad S."/>
            <person name="Lan S."/>
            <person name="Zhang J.-S."/>
            <person name="Tsai W.-C."/>
            <person name="Van De Peer Y."/>
            <person name="Liu Z.-J."/>
        </authorList>
    </citation>
    <scope>NUCLEOTIDE SEQUENCE</scope>
    <source>
        <strain evidence="5">SCP</strain>
        <tissue evidence="5">Leaves</tissue>
    </source>
</reference>
<protein>
    <submittedName>
        <fullName evidence="5">Pentatricopeptide repeat-containing protein</fullName>
    </submittedName>
</protein>
<dbReference type="InterPro" id="IPR011990">
    <property type="entry name" value="TPR-like_helical_dom_sf"/>
</dbReference>
<dbReference type="FunFam" id="1.25.40.10:FF:000285">
    <property type="entry name" value="Pentatricopeptide repeat-containing protein, chloroplastic"/>
    <property type="match status" value="1"/>
</dbReference>
<sequence length="422" mass="47065">MHVPCKSKASFHSQPSYRSSSKSLRPTLRPSSVQLPPLHERPYPRHSLPPDTKPNQQRRWGKTTRGRCTPGDVLRLMDALGLPVHSDIYASLLNDCTVSRDADSTAELHAHIERGGLRLGMNLANRLLLALVACGLMDCARQLFEGMPIRDFISWTTLIAGYSHHDDPFYNEEALRLFVKMLHRSVALVIITGGGFVVVNVLRACISLDRFEFGEQVHGWALKLGFATGNLYVGCSLIDFYGRFQCMESSKRVFNDIRSGCRDTVVWTAMLAALCRGACFLDTVEVFKEMGRAGKRMNSFTFSSVLRACGWVGDNARSGRQVHCTAIKVGFELDEFVRSSLVSMYGRCGLVGDARKAFEALGRRDASCWNAMLSFYARLQHGCCIEAIQFLYEMKAAGVEPQESLLNDIRLACVNVEAIPQH</sequence>
<feature type="repeat" description="PPR" evidence="2">
    <location>
        <begin position="263"/>
        <end position="297"/>
    </location>
</feature>
<reference evidence="5" key="1">
    <citation type="journal article" date="2023" name="Nat. Commun.">
        <title>Diploid and tetraploid genomes of Acorus and the evolution of monocots.</title>
        <authorList>
            <person name="Ma L."/>
            <person name="Liu K.W."/>
            <person name="Li Z."/>
            <person name="Hsiao Y.Y."/>
            <person name="Qi Y."/>
            <person name="Fu T."/>
            <person name="Tang G.D."/>
            <person name="Zhang D."/>
            <person name="Sun W.H."/>
            <person name="Liu D.K."/>
            <person name="Li Y."/>
            <person name="Chen G.Z."/>
            <person name="Liu X.D."/>
            <person name="Liao X.Y."/>
            <person name="Jiang Y.T."/>
            <person name="Yu X."/>
            <person name="Hao Y."/>
            <person name="Huang J."/>
            <person name="Zhao X.W."/>
            <person name="Ke S."/>
            <person name="Chen Y.Y."/>
            <person name="Wu W.L."/>
            <person name="Hsu J.L."/>
            <person name="Lin Y.F."/>
            <person name="Huang M.D."/>
            <person name="Li C.Y."/>
            <person name="Huang L."/>
            <person name="Wang Z.W."/>
            <person name="Zhao X."/>
            <person name="Zhong W.Y."/>
            <person name="Peng D.H."/>
            <person name="Ahmad S."/>
            <person name="Lan S."/>
            <person name="Zhang J.S."/>
            <person name="Tsai W.C."/>
            <person name="Van de Peer Y."/>
            <person name="Liu Z.J."/>
        </authorList>
    </citation>
    <scope>NUCLEOTIDE SEQUENCE</scope>
    <source>
        <strain evidence="5">SCP</strain>
    </source>
</reference>
<dbReference type="Pfam" id="PF01535">
    <property type="entry name" value="PPR"/>
    <property type="match status" value="2"/>
</dbReference>
<feature type="transmembrane region" description="Helical" evidence="4">
    <location>
        <begin position="224"/>
        <end position="242"/>
    </location>
</feature>
<feature type="region of interest" description="Disordered" evidence="3">
    <location>
        <begin position="1"/>
        <end position="65"/>
    </location>
</feature>
<comment type="caution">
    <text evidence="5">The sequence shown here is derived from an EMBL/GenBank/DDBJ whole genome shotgun (WGS) entry which is preliminary data.</text>
</comment>
<dbReference type="Proteomes" id="UP001179952">
    <property type="component" value="Unassembled WGS sequence"/>
</dbReference>
<evidence type="ECO:0000256" key="4">
    <source>
        <dbReference type="SAM" id="Phobius"/>
    </source>
</evidence>
<dbReference type="PANTHER" id="PTHR47926:SF361">
    <property type="entry name" value="PENTACOTRIPEPTIDE-REPEAT REGION OF PRORP DOMAIN-CONTAINING PROTEIN"/>
    <property type="match status" value="1"/>
</dbReference>
<keyword evidence="1" id="KW-0677">Repeat</keyword>
<evidence type="ECO:0000256" key="1">
    <source>
        <dbReference type="ARBA" id="ARBA00022737"/>
    </source>
</evidence>
<dbReference type="EMBL" id="JAUJYN010000001">
    <property type="protein sequence ID" value="KAK1280945.1"/>
    <property type="molecule type" value="Genomic_DNA"/>
</dbReference>
<feature type="repeat" description="PPR" evidence="2">
    <location>
        <begin position="151"/>
        <end position="188"/>
    </location>
</feature>
<gene>
    <name evidence="5" type="ORF">QJS04_geneDACA004768</name>
</gene>
<dbReference type="InterPro" id="IPR046960">
    <property type="entry name" value="PPR_At4g14850-like_plant"/>
</dbReference>
<dbReference type="GO" id="GO:0009451">
    <property type="term" value="P:RNA modification"/>
    <property type="evidence" value="ECO:0007669"/>
    <property type="project" value="InterPro"/>
</dbReference>
<name>A0AAV9BW00_ACOGR</name>